<dbReference type="Gene3D" id="1.10.287.2250">
    <property type="match status" value="1"/>
</dbReference>
<dbReference type="SUPFAM" id="SSF54001">
    <property type="entry name" value="Cysteine proteinases"/>
    <property type="match status" value="1"/>
</dbReference>
<evidence type="ECO:0000313" key="4">
    <source>
        <dbReference type="Proteomes" id="UP000759131"/>
    </source>
</evidence>
<dbReference type="InterPro" id="IPR038765">
    <property type="entry name" value="Papain-like_cys_pep_sf"/>
</dbReference>
<sequence>MMKHSRAVKTSKKAVHSSSKTLIKKMTTITPTTTPPPNTKPDKKNMTMDKEWQKYKKEYAKTYTSELDELKHYALYKESQKEVLEHNKLFEAGKVKYTKAINEKSDQKLEEFLALNFGFGFDDK</sequence>
<organism evidence="3">
    <name type="scientific">Medioppia subpectinata</name>
    <dbReference type="NCBI Taxonomy" id="1979941"/>
    <lineage>
        <taxon>Eukaryota</taxon>
        <taxon>Metazoa</taxon>
        <taxon>Ecdysozoa</taxon>
        <taxon>Arthropoda</taxon>
        <taxon>Chelicerata</taxon>
        <taxon>Arachnida</taxon>
        <taxon>Acari</taxon>
        <taxon>Acariformes</taxon>
        <taxon>Sarcoptiformes</taxon>
        <taxon>Oribatida</taxon>
        <taxon>Brachypylina</taxon>
        <taxon>Oppioidea</taxon>
        <taxon>Oppiidae</taxon>
        <taxon>Medioppia</taxon>
    </lineage>
</organism>
<protein>
    <recommendedName>
        <fullName evidence="2">Cathepsin propeptide inhibitor domain-containing protein</fullName>
    </recommendedName>
</protein>
<dbReference type="EMBL" id="OC857637">
    <property type="protein sequence ID" value="CAD7625437.1"/>
    <property type="molecule type" value="Genomic_DNA"/>
</dbReference>
<dbReference type="Proteomes" id="UP000759131">
    <property type="component" value="Unassembled WGS sequence"/>
</dbReference>
<dbReference type="OrthoDB" id="5855924at2759"/>
<reference evidence="3" key="1">
    <citation type="submission" date="2020-11" db="EMBL/GenBank/DDBJ databases">
        <authorList>
            <person name="Tran Van P."/>
        </authorList>
    </citation>
    <scope>NUCLEOTIDE SEQUENCE</scope>
</reference>
<feature type="compositionally biased region" description="Basic residues" evidence="1">
    <location>
        <begin position="1"/>
        <end position="15"/>
    </location>
</feature>
<dbReference type="EMBL" id="CAJPIZ010003062">
    <property type="protein sequence ID" value="CAG2105867.1"/>
    <property type="molecule type" value="Genomic_DNA"/>
</dbReference>
<accession>A0A7R9PZ56</accession>
<dbReference type="InterPro" id="IPR013201">
    <property type="entry name" value="Prot_inhib_I29"/>
</dbReference>
<evidence type="ECO:0000259" key="2">
    <source>
        <dbReference type="SMART" id="SM00848"/>
    </source>
</evidence>
<keyword evidence="4" id="KW-1185">Reference proteome</keyword>
<feature type="region of interest" description="Disordered" evidence="1">
    <location>
        <begin position="1"/>
        <end position="47"/>
    </location>
</feature>
<dbReference type="AlphaFoldDB" id="A0A7R9PZ56"/>
<feature type="compositionally biased region" description="Low complexity" evidence="1">
    <location>
        <begin position="20"/>
        <end position="32"/>
    </location>
</feature>
<proteinExistence type="predicted"/>
<dbReference type="SMART" id="SM00848">
    <property type="entry name" value="Inhibitor_I29"/>
    <property type="match status" value="1"/>
</dbReference>
<feature type="domain" description="Cathepsin propeptide inhibitor" evidence="2">
    <location>
        <begin position="52"/>
        <end position="112"/>
    </location>
</feature>
<gene>
    <name evidence="3" type="ORF">OSB1V03_LOCUS5871</name>
</gene>
<evidence type="ECO:0000256" key="1">
    <source>
        <dbReference type="SAM" id="MobiDB-lite"/>
    </source>
</evidence>
<evidence type="ECO:0000313" key="3">
    <source>
        <dbReference type="EMBL" id="CAD7625437.1"/>
    </source>
</evidence>
<name>A0A7R9PZ56_9ACAR</name>
<dbReference type="Pfam" id="PF08246">
    <property type="entry name" value="Inhibitor_I29"/>
    <property type="match status" value="1"/>
</dbReference>